<proteinExistence type="predicted"/>
<dbReference type="Proteomes" id="UP001230005">
    <property type="component" value="Unassembled WGS sequence"/>
</dbReference>
<organism evidence="1 2">
    <name type="scientific">Evansella vedderi</name>
    <dbReference type="NCBI Taxonomy" id="38282"/>
    <lineage>
        <taxon>Bacteria</taxon>
        <taxon>Bacillati</taxon>
        <taxon>Bacillota</taxon>
        <taxon>Bacilli</taxon>
        <taxon>Bacillales</taxon>
        <taxon>Bacillaceae</taxon>
        <taxon>Evansella</taxon>
    </lineage>
</organism>
<accession>A0ABT9ZZQ1</accession>
<keyword evidence="2" id="KW-1185">Reference proteome</keyword>
<sequence>MNRKKIGAVAVDSGQLMIIDPCYIESYWEKNENVEPEGIEFWGGDAEQIVEHFNLEETYGVQSNEGGSYTVLTGDYKDLSKEIGQYANQNKLGLIVTEYSPGSTYKQVSDANMNQERTGACIHGHGGFPLGLSFASGYGDGLYDVYATYNEDGVIVKVEIEMD</sequence>
<gene>
    <name evidence="1" type="ORF">J2S74_002947</name>
</gene>
<evidence type="ECO:0000313" key="1">
    <source>
        <dbReference type="EMBL" id="MDQ0255565.1"/>
    </source>
</evidence>
<dbReference type="InterPro" id="IPR025335">
    <property type="entry name" value="DUF4241"/>
</dbReference>
<evidence type="ECO:0008006" key="3">
    <source>
        <dbReference type="Google" id="ProtNLM"/>
    </source>
</evidence>
<comment type="caution">
    <text evidence="1">The sequence shown here is derived from an EMBL/GenBank/DDBJ whole genome shotgun (WGS) entry which is preliminary data.</text>
</comment>
<dbReference type="RefSeq" id="WP_307326533.1">
    <property type="nucleotide sequence ID" value="NZ_JAUSUG010000011.1"/>
</dbReference>
<name>A0ABT9ZZQ1_9BACI</name>
<dbReference type="EMBL" id="JAUSUG010000011">
    <property type="protein sequence ID" value="MDQ0255565.1"/>
    <property type="molecule type" value="Genomic_DNA"/>
</dbReference>
<dbReference type="Pfam" id="PF14025">
    <property type="entry name" value="DUF4241"/>
    <property type="match status" value="1"/>
</dbReference>
<reference evidence="1 2" key="1">
    <citation type="submission" date="2023-07" db="EMBL/GenBank/DDBJ databases">
        <title>Genomic Encyclopedia of Type Strains, Phase IV (KMG-IV): sequencing the most valuable type-strain genomes for metagenomic binning, comparative biology and taxonomic classification.</title>
        <authorList>
            <person name="Goeker M."/>
        </authorList>
    </citation>
    <scope>NUCLEOTIDE SEQUENCE [LARGE SCALE GENOMIC DNA]</scope>
    <source>
        <strain evidence="1 2">DSM 9768</strain>
    </source>
</reference>
<protein>
    <recommendedName>
        <fullName evidence="3">DUF4241 domain-containing protein</fullName>
    </recommendedName>
</protein>
<evidence type="ECO:0000313" key="2">
    <source>
        <dbReference type="Proteomes" id="UP001230005"/>
    </source>
</evidence>